<feature type="region of interest" description="Disordered" evidence="1">
    <location>
        <begin position="198"/>
        <end position="222"/>
    </location>
</feature>
<sequence length="331" mass="36874">MKDLKNDMPGSLDPEPKRRRFGEPLKFLPVAFVVSAIAGLWLGSMVFDKESRNCGFQQLTIFTCLTFMLVLCYVRSILTQLGEISENDPKWEYLPGDPRAMGAEPLSLQEMKEVRRAQALQVVWKVQAGPLPPLPTFFLSVLVTMFLGLHVWLTLKSMTTIEFCEKSSAGKDKNGDSKTYDSVYDLGFLGSMRTHMEHGRGIRRKTHTKTQRHRQPISRDAQGVRDLSPIAQGHGTEVVAMVTPQPNGEVVRSASTCKKVQNNIRLGGALGHVLSADSAKSTANLSCLPDFYWSRMLDGRRRAACFGAVCHTIQCSMAATSVWLQKVRLAR</sequence>
<dbReference type="AlphaFoldDB" id="A0A813HQ82"/>
<protein>
    <recommendedName>
        <fullName evidence="5">Palmitoyltransferase</fullName>
    </recommendedName>
</protein>
<comment type="caution">
    <text evidence="3">The sequence shown here is derived from an EMBL/GenBank/DDBJ whole genome shotgun (WGS) entry which is preliminary data.</text>
</comment>
<feature type="compositionally biased region" description="Basic residues" evidence="1">
    <location>
        <begin position="201"/>
        <end position="216"/>
    </location>
</feature>
<evidence type="ECO:0008006" key="5">
    <source>
        <dbReference type="Google" id="ProtNLM"/>
    </source>
</evidence>
<accession>A0A813HQ82</accession>
<evidence type="ECO:0000256" key="2">
    <source>
        <dbReference type="SAM" id="Phobius"/>
    </source>
</evidence>
<evidence type="ECO:0000256" key="1">
    <source>
        <dbReference type="SAM" id="MobiDB-lite"/>
    </source>
</evidence>
<feature type="transmembrane region" description="Helical" evidence="2">
    <location>
        <begin position="27"/>
        <end position="47"/>
    </location>
</feature>
<evidence type="ECO:0000313" key="3">
    <source>
        <dbReference type="EMBL" id="CAE8639671.1"/>
    </source>
</evidence>
<proteinExistence type="predicted"/>
<evidence type="ECO:0000313" key="4">
    <source>
        <dbReference type="Proteomes" id="UP000654075"/>
    </source>
</evidence>
<keyword evidence="2" id="KW-1133">Transmembrane helix</keyword>
<dbReference type="Proteomes" id="UP000654075">
    <property type="component" value="Unassembled WGS sequence"/>
</dbReference>
<organism evidence="3 4">
    <name type="scientific">Polarella glacialis</name>
    <name type="common">Dinoflagellate</name>
    <dbReference type="NCBI Taxonomy" id="89957"/>
    <lineage>
        <taxon>Eukaryota</taxon>
        <taxon>Sar</taxon>
        <taxon>Alveolata</taxon>
        <taxon>Dinophyceae</taxon>
        <taxon>Suessiales</taxon>
        <taxon>Suessiaceae</taxon>
        <taxon>Polarella</taxon>
    </lineage>
</organism>
<gene>
    <name evidence="3" type="ORF">PGLA1383_LOCUS54687</name>
</gene>
<keyword evidence="2" id="KW-0812">Transmembrane</keyword>
<keyword evidence="2" id="KW-0472">Membrane</keyword>
<feature type="transmembrane region" description="Helical" evidence="2">
    <location>
        <begin position="59"/>
        <end position="78"/>
    </location>
</feature>
<keyword evidence="4" id="KW-1185">Reference proteome</keyword>
<name>A0A813HQ82_POLGL</name>
<dbReference type="OrthoDB" id="10647696at2759"/>
<feature type="transmembrane region" description="Helical" evidence="2">
    <location>
        <begin position="134"/>
        <end position="153"/>
    </location>
</feature>
<reference evidence="3" key="1">
    <citation type="submission" date="2021-02" db="EMBL/GenBank/DDBJ databases">
        <authorList>
            <person name="Dougan E. K."/>
            <person name="Rhodes N."/>
            <person name="Thang M."/>
            <person name="Chan C."/>
        </authorList>
    </citation>
    <scope>NUCLEOTIDE SEQUENCE</scope>
</reference>
<dbReference type="EMBL" id="CAJNNV010032344">
    <property type="protein sequence ID" value="CAE8639671.1"/>
    <property type="molecule type" value="Genomic_DNA"/>
</dbReference>